<dbReference type="Gene3D" id="1.10.540.10">
    <property type="entry name" value="Acyl-CoA dehydrogenase/oxidase, N-terminal domain"/>
    <property type="match status" value="1"/>
</dbReference>
<evidence type="ECO:0000256" key="8">
    <source>
        <dbReference type="ARBA" id="ARBA00022799"/>
    </source>
</evidence>
<dbReference type="OrthoDB" id="9216783at2759"/>
<sequence length="591" mass="63896">MKFLYKEEHPFEKRRCEGEKIRKKYPDRVPVIVEKAPKARIGDLDKKKYLVPSDLTEALGPLKTEAQPPEKRRRTIEDFNKFCSFVLAYAGYIPAAAEDSPWPSSGPSSPRPAGGDSWGSAPAALRTIETFVRKAKSSKKRALAPPESAILDKMRLKDSLFDLPAPPPPPPSQNNPGPTPQKRRERRNRRGDSGLGGGSRGNRENSRIRVKKSKKRRWKKGERGILGRGSPSEETDSEEEPPSPPPAPPPPPLPPPPEGGKLGVLGGPGAVLGAPKEGGSTETSRDGDGSDSDGDPRVMDEDIMVESGDDSWDLITCYCQKPFAGRPMIECSQCGTWIHLSCAKAVLPKTGTATATAAPAKAQSSLEESKSFAVGMFLGRLNAEQVFPYPSVLTEEQEQTLQELVGPLSRFFEEVNNPSKNDALERVEDGTMKGLKELGAFGLQVPLEFGGLGLNNTQYARLVQIVGQHDLGVGITLGAHQSIGFKGLLLYGTPAQKQKYLPRLATGEWVAAFCLTEPGSGSDAASIRTKATPSPCGTFWTLEGEKIWISNGGLAELFTVFAKTPIKDPKSGESRDKITAFIVERGFGGVT</sequence>
<evidence type="ECO:0000256" key="9">
    <source>
        <dbReference type="ARBA" id="ARBA00022827"/>
    </source>
</evidence>
<evidence type="ECO:0000256" key="20">
    <source>
        <dbReference type="SAM" id="MobiDB-lite"/>
    </source>
</evidence>
<feature type="non-terminal residue" evidence="24">
    <location>
        <position position="591"/>
    </location>
</feature>
<dbReference type="Proteomes" id="UP000796761">
    <property type="component" value="Unassembled WGS sequence"/>
</dbReference>
<dbReference type="PANTHER" id="PTHR43884:SF11">
    <property type="entry name" value="VERY LONG-CHAIN SPECIFIC ACYL-COA DEHYDROGENASE, MITOCHONDRIAL"/>
    <property type="match status" value="1"/>
</dbReference>
<evidence type="ECO:0000256" key="19">
    <source>
        <dbReference type="ARBA" id="ARBA00049050"/>
    </source>
</evidence>
<evidence type="ECO:0000256" key="15">
    <source>
        <dbReference type="ARBA" id="ARBA00039034"/>
    </source>
</evidence>
<feature type="domain" description="Acyl-CoA oxidase/dehydrogenase middle" evidence="22">
    <location>
        <begin position="512"/>
        <end position="591"/>
    </location>
</feature>
<keyword evidence="25" id="KW-1185">Reference proteome</keyword>
<evidence type="ECO:0000256" key="18">
    <source>
        <dbReference type="ARBA" id="ARBA00046812"/>
    </source>
</evidence>
<dbReference type="Pfam" id="PF00628">
    <property type="entry name" value="PHD"/>
    <property type="match status" value="1"/>
</dbReference>
<comment type="subcellular location">
    <subcellularLocation>
        <location evidence="2">Membrane</location>
    </subcellularLocation>
</comment>
<dbReference type="InterPro" id="IPR006089">
    <property type="entry name" value="Acyl-CoA_DH_CS"/>
</dbReference>
<comment type="subunit">
    <text evidence="18">Homodimer. Homodimerizes after import into the mitochondrion.</text>
</comment>
<keyword evidence="5" id="KW-0285">Flavoprotein</keyword>
<dbReference type="InterPro" id="IPR019787">
    <property type="entry name" value="Znf_PHD-finger"/>
</dbReference>
<dbReference type="InterPro" id="IPR004241">
    <property type="entry name" value="Atg8-like"/>
</dbReference>
<dbReference type="GO" id="GO:0017099">
    <property type="term" value="F:very-long-chain fatty acyl-CoA dehydrogenase activity"/>
    <property type="evidence" value="ECO:0007669"/>
    <property type="project" value="UniProtKB-EC"/>
</dbReference>
<feature type="compositionally biased region" description="Basic residues" evidence="20">
    <location>
        <begin position="208"/>
        <end position="220"/>
    </location>
</feature>
<dbReference type="Gene3D" id="3.10.20.90">
    <property type="entry name" value="Phosphatidylinositol 3-kinase Catalytic Subunit, Chain A, domain 1"/>
    <property type="match status" value="1"/>
</dbReference>
<dbReference type="InterPro" id="IPR013786">
    <property type="entry name" value="AcylCoA_DH/ox_N"/>
</dbReference>
<keyword evidence="6" id="KW-0479">Metal-binding</keyword>
<keyword evidence="8" id="KW-0702">S-nitrosylation</keyword>
<dbReference type="GO" id="GO:0050660">
    <property type="term" value="F:flavin adenine dinucleotide binding"/>
    <property type="evidence" value="ECO:0007669"/>
    <property type="project" value="InterPro"/>
</dbReference>
<feature type="region of interest" description="Disordered" evidence="20">
    <location>
        <begin position="98"/>
        <end position="121"/>
    </location>
</feature>
<evidence type="ECO:0000256" key="14">
    <source>
        <dbReference type="ARBA" id="ARBA00023288"/>
    </source>
</evidence>
<dbReference type="InterPro" id="IPR006091">
    <property type="entry name" value="Acyl-CoA_Oxase/DH_mid-dom"/>
</dbReference>
<dbReference type="InterPro" id="IPR009100">
    <property type="entry name" value="AcylCoA_DH/oxidase_NM_dom_sf"/>
</dbReference>
<dbReference type="InterPro" id="IPR011011">
    <property type="entry name" value="Znf_FYVE_PHD"/>
</dbReference>
<evidence type="ECO:0000259" key="22">
    <source>
        <dbReference type="Pfam" id="PF02770"/>
    </source>
</evidence>
<dbReference type="SUPFAM" id="SSF54236">
    <property type="entry name" value="Ubiquitin-like"/>
    <property type="match status" value="1"/>
</dbReference>
<dbReference type="FunFam" id="1.10.540.10:FF:000001">
    <property type="entry name" value="Very long-chain-specific acyl-CoA dehydrogenase, mitochondrial"/>
    <property type="match status" value="1"/>
</dbReference>
<dbReference type="AlphaFoldDB" id="A0A8K1FYU7"/>
<dbReference type="GO" id="GO:0008270">
    <property type="term" value="F:zinc ion binding"/>
    <property type="evidence" value="ECO:0007669"/>
    <property type="project" value="UniProtKB-KW"/>
</dbReference>
<evidence type="ECO:0000313" key="25">
    <source>
        <dbReference type="Proteomes" id="UP000796761"/>
    </source>
</evidence>
<dbReference type="EMBL" id="SWJQ01001306">
    <property type="protein sequence ID" value="TRZ08577.1"/>
    <property type="molecule type" value="Genomic_DNA"/>
</dbReference>
<evidence type="ECO:0000256" key="13">
    <source>
        <dbReference type="ARBA" id="ARBA00023136"/>
    </source>
</evidence>
<dbReference type="InterPro" id="IPR029071">
    <property type="entry name" value="Ubiquitin-like_domsf"/>
</dbReference>
<comment type="cofactor">
    <cofactor evidence="1">
        <name>FAD</name>
        <dbReference type="ChEBI" id="CHEBI:57692"/>
    </cofactor>
</comment>
<dbReference type="GO" id="GO:0000062">
    <property type="term" value="F:fatty-acyl-CoA binding"/>
    <property type="evidence" value="ECO:0007669"/>
    <property type="project" value="TreeGrafter"/>
</dbReference>
<proteinExistence type="inferred from homology"/>
<evidence type="ECO:0000256" key="16">
    <source>
        <dbReference type="ARBA" id="ARBA00040902"/>
    </source>
</evidence>
<keyword evidence="7" id="KW-0863">Zinc-finger</keyword>
<dbReference type="SUPFAM" id="SSF57903">
    <property type="entry name" value="FYVE/PHD zinc finger"/>
    <property type="match status" value="1"/>
</dbReference>
<evidence type="ECO:0000256" key="17">
    <source>
        <dbReference type="ARBA" id="ARBA00045422"/>
    </source>
</evidence>
<feature type="compositionally biased region" description="Low complexity" evidence="20">
    <location>
        <begin position="271"/>
        <end position="282"/>
    </location>
</feature>
<name>A0A8K1FYU7_9PASS</name>
<comment type="caution">
    <text evidence="24">The sequence shown here is derived from an EMBL/GenBank/DDBJ whole genome shotgun (WGS) entry which is preliminary data.</text>
</comment>
<keyword evidence="10" id="KW-0862">Zinc</keyword>
<keyword evidence="11" id="KW-0809">Transit peptide</keyword>
<dbReference type="PANTHER" id="PTHR43884">
    <property type="entry name" value="ACYL-COA DEHYDROGENASE"/>
    <property type="match status" value="1"/>
</dbReference>
<comment type="function">
    <text evidence="17">Very long-chain specific acyl-CoA dehydrogenase is one of the acyl-CoA dehydrogenases that catalyze the first step of mitochondrial fatty acid beta-oxidation, an aerobic process breaking down fatty acids into acetyl-CoA and allowing the production of energy from fats. The first step of fatty acid beta-oxidation consists in the removal of one hydrogen from C-2 and C-3 of the straight-chain fatty acyl-CoA thioester, resulting in the formation of trans-2-enoyl-CoA. Among the different mitochondrial acyl-CoA dehydrogenases, very long-chain specific acyl-CoA dehydrogenase acts specifically on acyl-CoAs with saturated 12 to 24 carbons long primary chains.</text>
</comment>
<feature type="compositionally biased region" description="Basic and acidic residues" evidence="20">
    <location>
        <begin position="283"/>
        <end position="299"/>
    </location>
</feature>
<accession>A0A8K1FYU7</accession>
<dbReference type="Pfam" id="PF02771">
    <property type="entry name" value="Acyl-CoA_dh_N"/>
    <property type="match status" value="1"/>
</dbReference>
<evidence type="ECO:0000259" key="23">
    <source>
        <dbReference type="Pfam" id="PF02771"/>
    </source>
</evidence>
<comment type="similarity">
    <text evidence="3">Belongs to the ATG8 family.</text>
</comment>
<evidence type="ECO:0000256" key="4">
    <source>
        <dbReference type="ARBA" id="ARBA00009347"/>
    </source>
</evidence>
<gene>
    <name evidence="24" type="ORF">HGM15179_018531</name>
</gene>
<evidence type="ECO:0000256" key="1">
    <source>
        <dbReference type="ARBA" id="ARBA00001974"/>
    </source>
</evidence>
<dbReference type="PROSITE" id="PS00072">
    <property type="entry name" value="ACYL_COA_DH_1"/>
    <property type="match status" value="1"/>
</dbReference>
<dbReference type="Gene3D" id="2.40.110.10">
    <property type="entry name" value="Butyryl-CoA Dehydrogenase, subunit A, domain 2"/>
    <property type="match status" value="1"/>
</dbReference>
<evidence type="ECO:0000313" key="24">
    <source>
        <dbReference type="EMBL" id="TRZ08577.1"/>
    </source>
</evidence>
<dbReference type="InterPro" id="IPR013083">
    <property type="entry name" value="Znf_RING/FYVE/PHD"/>
</dbReference>
<keyword evidence="9" id="KW-0274">FAD</keyword>
<evidence type="ECO:0000256" key="6">
    <source>
        <dbReference type="ARBA" id="ARBA00022723"/>
    </source>
</evidence>
<dbReference type="InterPro" id="IPR037069">
    <property type="entry name" value="AcylCoA_DH/ox_N_sf"/>
</dbReference>
<protein>
    <recommendedName>
        <fullName evidence="16">Very long-chain specific acyl-CoA dehydrogenase, mitochondrial</fullName>
        <ecNumber evidence="15">1.3.8.9</ecNumber>
    </recommendedName>
</protein>
<feature type="compositionally biased region" description="Basic and acidic residues" evidence="20">
    <location>
        <begin position="150"/>
        <end position="160"/>
    </location>
</feature>
<feature type="compositionally biased region" description="Low complexity" evidence="20">
    <location>
        <begin position="100"/>
        <end position="115"/>
    </location>
</feature>
<reference evidence="24" key="1">
    <citation type="submission" date="2019-04" db="EMBL/GenBank/DDBJ databases">
        <title>Genome assembly of Zosterops borbonicus 15179.</title>
        <authorList>
            <person name="Leroy T."/>
            <person name="Anselmetti Y."/>
            <person name="Tilak M.-K."/>
            <person name="Nabholz B."/>
        </authorList>
    </citation>
    <scope>NUCLEOTIDE SEQUENCE</scope>
    <source>
        <strain evidence="24">HGM_15179</strain>
        <tissue evidence="24">Muscle</tissue>
    </source>
</reference>
<evidence type="ECO:0000259" key="21">
    <source>
        <dbReference type="Pfam" id="PF00628"/>
    </source>
</evidence>
<evidence type="ECO:0000256" key="5">
    <source>
        <dbReference type="ARBA" id="ARBA00022630"/>
    </source>
</evidence>
<dbReference type="Pfam" id="PF02770">
    <property type="entry name" value="Acyl-CoA_dh_M"/>
    <property type="match status" value="1"/>
</dbReference>
<dbReference type="Pfam" id="PF02991">
    <property type="entry name" value="ATG8"/>
    <property type="match status" value="1"/>
</dbReference>
<comment type="similarity">
    <text evidence="4">Belongs to the acyl-CoA dehydrogenase family.</text>
</comment>
<evidence type="ECO:0000256" key="2">
    <source>
        <dbReference type="ARBA" id="ARBA00004370"/>
    </source>
</evidence>
<feature type="compositionally biased region" description="Pro residues" evidence="20">
    <location>
        <begin position="164"/>
        <end position="179"/>
    </location>
</feature>
<dbReference type="FunFam" id="2.40.110.10:FF:000006">
    <property type="entry name" value="very long-chain specific acyl-CoA dehydrogenase, mitochondrial"/>
    <property type="match status" value="1"/>
</dbReference>
<evidence type="ECO:0000256" key="7">
    <source>
        <dbReference type="ARBA" id="ARBA00022771"/>
    </source>
</evidence>
<organism evidence="24 25">
    <name type="scientific">Zosterops borbonicus</name>
    <dbReference type="NCBI Taxonomy" id="364589"/>
    <lineage>
        <taxon>Eukaryota</taxon>
        <taxon>Metazoa</taxon>
        <taxon>Chordata</taxon>
        <taxon>Craniata</taxon>
        <taxon>Vertebrata</taxon>
        <taxon>Euteleostomi</taxon>
        <taxon>Archelosauria</taxon>
        <taxon>Archosauria</taxon>
        <taxon>Dinosauria</taxon>
        <taxon>Saurischia</taxon>
        <taxon>Theropoda</taxon>
        <taxon>Coelurosauria</taxon>
        <taxon>Aves</taxon>
        <taxon>Neognathae</taxon>
        <taxon>Neoaves</taxon>
        <taxon>Telluraves</taxon>
        <taxon>Australaves</taxon>
        <taxon>Passeriformes</taxon>
        <taxon>Sylvioidea</taxon>
        <taxon>Zosteropidae</taxon>
        <taxon>Zosterops</taxon>
    </lineage>
</organism>
<dbReference type="GO" id="GO:0016020">
    <property type="term" value="C:membrane"/>
    <property type="evidence" value="ECO:0007669"/>
    <property type="project" value="UniProtKB-SubCell"/>
</dbReference>
<dbReference type="Gene3D" id="3.30.40.10">
    <property type="entry name" value="Zinc/RING finger domain, C3HC4 (zinc finger)"/>
    <property type="match status" value="1"/>
</dbReference>
<feature type="compositionally biased region" description="Gly residues" evidence="20">
    <location>
        <begin position="260"/>
        <end position="270"/>
    </location>
</feature>
<dbReference type="EC" id="1.3.8.9" evidence="15"/>
<evidence type="ECO:0000256" key="11">
    <source>
        <dbReference type="ARBA" id="ARBA00022946"/>
    </source>
</evidence>
<feature type="domain" description="Acyl-CoA dehydrogenase/oxidase N-terminal" evidence="23">
    <location>
        <begin position="404"/>
        <end position="508"/>
    </location>
</feature>
<keyword evidence="13" id="KW-0472">Membrane</keyword>
<keyword evidence="14" id="KW-0449">Lipoprotein</keyword>
<feature type="compositionally biased region" description="Pro residues" evidence="20">
    <location>
        <begin position="242"/>
        <end position="258"/>
    </location>
</feature>
<feature type="region of interest" description="Disordered" evidence="20">
    <location>
        <begin position="134"/>
        <end position="299"/>
    </location>
</feature>
<keyword evidence="12" id="KW-0560">Oxidoreductase</keyword>
<evidence type="ECO:0000256" key="3">
    <source>
        <dbReference type="ARBA" id="ARBA00007293"/>
    </source>
</evidence>
<comment type="catalytic activity">
    <reaction evidence="19">
        <text>a very-long-chain 2,3-saturated fatty acyl-CoA + oxidized [electron-transfer flavoprotein] + H(+) = a very-long-chain (2E)-enoyl-CoA + reduced [electron-transfer flavoprotein]</text>
        <dbReference type="Rhea" id="RHEA:19181"/>
        <dbReference type="Rhea" id="RHEA-COMP:10685"/>
        <dbReference type="Rhea" id="RHEA-COMP:10686"/>
        <dbReference type="ChEBI" id="CHEBI:15378"/>
        <dbReference type="ChEBI" id="CHEBI:57692"/>
        <dbReference type="ChEBI" id="CHEBI:58307"/>
        <dbReference type="ChEBI" id="CHEBI:83724"/>
        <dbReference type="ChEBI" id="CHEBI:83728"/>
        <dbReference type="EC" id="1.3.8.9"/>
    </reaction>
    <physiologicalReaction direction="left-to-right" evidence="19">
        <dbReference type="Rhea" id="RHEA:19182"/>
    </physiologicalReaction>
</comment>
<feature type="domain" description="PHD-type" evidence="21">
    <location>
        <begin position="317"/>
        <end position="348"/>
    </location>
</feature>
<dbReference type="InterPro" id="IPR046373">
    <property type="entry name" value="Acyl-CoA_Oxase/DH_mid-dom_sf"/>
</dbReference>
<evidence type="ECO:0000256" key="10">
    <source>
        <dbReference type="ARBA" id="ARBA00022833"/>
    </source>
</evidence>
<dbReference type="SUPFAM" id="SSF56645">
    <property type="entry name" value="Acyl-CoA dehydrogenase NM domain-like"/>
    <property type="match status" value="1"/>
</dbReference>
<evidence type="ECO:0000256" key="12">
    <source>
        <dbReference type="ARBA" id="ARBA00023002"/>
    </source>
</evidence>